<proteinExistence type="predicted"/>
<protein>
    <submittedName>
        <fullName evidence="2">Uncharacterized protein</fullName>
    </submittedName>
</protein>
<evidence type="ECO:0000313" key="2">
    <source>
        <dbReference type="EMBL" id="SVE57749.1"/>
    </source>
</evidence>
<feature type="non-terminal residue" evidence="2">
    <location>
        <position position="71"/>
    </location>
</feature>
<feature type="transmembrane region" description="Helical" evidence="1">
    <location>
        <begin position="39"/>
        <end position="57"/>
    </location>
</feature>
<reference evidence="2" key="1">
    <citation type="submission" date="2018-05" db="EMBL/GenBank/DDBJ databases">
        <authorList>
            <person name="Lanie J.A."/>
            <person name="Ng W.-L."/>
            <person name="Kazmierczak K.M."/>
            <person name="Andrzejewski T.M."/>
            <person name="Davidsen T.M."/>
            <person name="Wayne K.J."/>
            <person name="Tettelin H."/>
            <person name="Glass J.I."/>
            <person name="Rusch D."/>
            <person name="Podicherti R."/>
            <person name="Tsui H.-C.T."/>
            <person name="Winkler M.E."/>
        </authorList>
    </citation>
    <scope>NUCLEOTIDE SEQUENCE</scope>
</reference>
<keyword evidence="1" id="KW-1133">Transmembrane helix</keyword>
<name>A0A383EM84_9ZZZZ</name>
<evidence type="ECO:0000256" key="1">
    <source>
        <dbReference type="SAM" id="Phobius"/>
    </source>
</evidence>
<gene>
    <name evidence="2" type="ORF">METZ01_LOCUS510603</name>
</gene>
<accession>A0A383EM84</accession>
<organism evidence="2">
    <name type="scientific">marine metagenome</name>
    <dbReference type="NCBI Taxonomy" id="408172"/>
    <lineage>
        <taxon>unclassified sequences</taxon>
        <taxon>metagenomes</taxon>
        <taxon>ecological metagenomes</taxon>
    </lineage>
</organism>
<keyword evidence="1" id="KW-0812">Transmembrane</keyword>
<sequence>MSEKVPTTESEEEESLAPLNPHKSFFQVLSKTPSGRYDVPIRKIFVGFTAIWVYYLIADEFVRQMLLNLTP</sequence>
<keyword evidence="1" id="KW-0472">Membrane</keyword>
<dbReference type="AlphaFoldDB" id="A0A383EM84"/>
<dbReference type="EMBL" id="UINC01227026">
    <property type="protein sequence ID" value="SVE57749.1"/>
    <property type="molecule type" value="Genomic_DNA"/>
</dbReference>